<organism evidence="2 3">
    <name type="scientific">Pneumocystis carinii (strain B80)</name>
    <name type="common">Rat pneumocystis pneumonia agent</name>
    <name type="synonym">Pneumocystis carinii f. sp. carinii</name>
    <dbReference type="NCBI Taxonomy" id="1408658"/>
    <lineage>
        <taxon>Eukaryota</taxon>
        <taxon>Fungi</taxon>
        <taxon>Dikarya</taxon>
        <taxon>Ascomycota</taxon>
        <taxon>Taphrinomycotina</taxon>
        <taxon>Pneumocystomycetes</taxon>
        <taxon>Pneumocystaceae</taxon>
        <taxon>Pneumocystis</taxon>
    </lineage>
</organism>
<proteinExistence type="predicted"/>
<dbReference type="EMBL" id="LFVZ01000014">
    <property type="protein sequence ID" value="KTW26092.1"/>
    <property type="molecule type" value="Genomic_DNA"/>
</dbReference>
<feature type="domain" description="DUF2423" evidence="1">
    <location>
        <begin position="1"/>
        <end position="41"/>
    </location>
</feature>
<accession>A0A0W4ZCL8</accession>
<evidence type="ECO:0000313" key="2">
    <source>
        <dbReference type="EMBL" id="KTW26092.1"/>
    </source>
</evidence>
<comment type="caution">
    <text evidence="2">The sequence shown here is derived from an EMBL/GenBank/DDBJ whole genome shotgun (WGS) entry which is preliminary data.</text>
</comment>
<name>A0A0W4ZCL8_PNEC8</name>
<evidence type="ECO:0000313" key="3">
    <source>
        <dbReference type="Proteomes" id="UP000054454"/>
    </source>
</evidence>
<dbReference type="InterPro" id="IPR019434">
    <property type="entry name" value="DUF2423"/>
</dbReference>
<dbReference type="AlphaFoldDB" id="A0A0W4ZCL8"/>
<dbReference type="GeneID" id="28937710"/>
<dbReference type="RefSeq" id="XP_018224636.1">
    <property type="nucleotide sequence ID" value="XM_018371507.1"/>
</dbReference>
<evidence type="ECO:0000259" key="1">
    <source>
        <dbReference type="Pfam" id="PF10338"/>
    </source>
</evidence>
<dbReference type="Pfam" id="PF10338">
    <property type="entry name" value="YBL028C_N"/>
    <property type="match status" value="1"/>
</dbReference>
<dbReference type="OrthoDB" id="5422440at2759"/>
<reference evidence="3" key="1">
    <citation type="journal article" date="2016" name="Nat. Commun.">
        <title>Genome analysis of three Pneumocystis species reveals adaptation mechanisms to life exclusively in mammalian hosts.</title>
        <authorList>
            <person name="Ma L."/>
            <person name="Chen Z."/>
            <person name="Huang D.W."/>
            <person name="Kutty G."/>
            <person name="Ishihara M."/>
            <person name="Wang H."/>
            <person name="Abouelleil A."/>
            <person name="Bishop L."/>
            <person name="Davey E."/>
            <person name="Deng R."/>
            <person name="Deng X."/>
            <person name="Fan L."/>
            <person name="Fantoni G."/>
            <person name="Fitzgerald M."/>
            <person name="Gogineni E."/>
            <person name="Goldberg J.M."/>
            <person name="Handley G."/>
            <person name="Hu X."/>
            <person name="Huber C."/>
            <person name="Jiao X."/>
            <person name="Jones K."/>
            <person name="Levin J.Z."/>
            <person name="Liu Y."/>
            <person name="Macdonald P."/>
            <person name="Melnikov A."/>
            <person name="Raley C."/>
            <person name="Sassi M."/>
            <person name="Sherman B.T."/>
            <person name="Song X."/>
            <person name="Sykes S."/>
            <person name="Tran B."/>
            <person name="Walsh L."/>
            <person name="Xia Y."/>
            <person name="Yang J."/>
            <person name="Young S."/>
            <person name="Zeng Q."/>
            <person name="Zheng X."/>
            <person name="Stephens R."/>
            <person name="Nusbaum C."/>
            <person name="Birren B.W."/>
            <person name="Azadi P."/>
            <person name="Lempicki R.A."/>
            <person name="Cuomo C.A."/>
            <person name="Kovacs J.A."/>
        </authorList>
    </citation>
    <scope>NUCLEOTIDE SEQUENCE [LARGE SCALE GENOMIC DNA]</scope>
    <source>
        <strain evidence="3">B80</strain>
    </source>
</reference>
<dbReference type="VEuPathDB" id="FungiDB:T552_02987"/>
<sequence length="127" mass="15572">MAKSVRSHRKKVYRSLRRRVIFEPIYADRVKRLSSRLKNLFCENIKDMDEMMIDEDKNNNMNEDLKEDIDIDIDDTQKSSEIQEDEGYLKEKHERIRLKKKKPRKIKNHRKKRTFGTCFSDLRRKKR</sequence>
<keyword evidence="3" id="KW-1185">Reference proteome</keyword>
<protein>
    <recommendedName>
        <fullName evidence="1">DUF2423 domain-containing protein</fullName>
    </recommendedName>
</protein>
<dbReference type="Proteomes" id="UP000054454">
    <property type="component" value="Unassembled WGS sequence"/>
</dbReference>
<gene>
    <name evidence="2" type="ORF">T552_02987</name>
</gene>